<evidence type="ECO:0000256" key="1">
    <source>
        <dbReference type="SAM" id="Phobius"/>
    </source>
</evidence>
<name>A0ABR4B6E3_9LECA</name>
<evidence type="ECO:0000313" key="4">
    <source>
        <dbReference type="Proteomes" id="UP001590951"/>
    </source>
</evidence>
<dbReference type="EMBL" id="JBHFEH010000021">
    <property type="protein sequence ID" value="KAL2053428.1"/>
    <property type="molecule type" value="Genomic_DNA"/>
</dbReference>
<feature type="transmembrane region" description="Helical" evidence="1">
    <location>
        <begin position="12"/>
        <end position="31"/>
    </location>
</feature>
<feature type="domain" description="DUF7702" evidence="2">
    <location>
        <begin position="3"/>
        <end position="75"/>
    </location>
</feature>
<dbReference type="PANTHER" id="PTHR42109">
    <property type="entry name" value="UNPLACED GENOMIC SCAFFOLD UM_SCAF_CONTIG_1.265, WHOLE GENOME SHOTGUN SEQUENCE"/>
    <property type="match status" value="1"/>
</dbReference>
<proteinExistence type="predicted"/>
<dbReference type="InterPro" id="IPR056119">
    <property type="entry name" value="DUF7702"/>
</dbReference>
<evidence type="ECO:0000313" key="3">
    <source>
        <dbReference type="EMBL" id="KAL2053428.1"/>
    </source>
</evidence>
<keyword evidence="1" id="KW-0472">Membrane</keyword>
<feature type="transmembrane region" description="Helical" evidence="1">
    <location>
        <begin position="51"/>
        <end position="74"/>
    </location>
</feature>
<protein>
    <recommendedName>
        <fullName evidence="2">DUF7702 domain-containing protein</fullName>
    </recommendedName>
</protein>
<gene>
    <name evidence="3" type="ORF">ABVK25_006422</name>
</gene>
<dbReference type="PANTHER" id="PTHR42109:SF2">
    <property type="entry name" value="INTEGRAL MEMBRANE PROTEIN"/>
    <property type="match status" value="1"/>
</dbReference>
<keyword evidence="1" id="KW-0812">Transmembrane</keyword>
<keyword evidence="1" id="KW-1133">Transmembrane helix</keyword>
<comment type="caution">
    <text evidence="3">The sequence shown here is derived from an EMBL/GenBank/DDBJ whole genome shotgun (WGS) entry which is preliminary data.</text>
</comment>
<dbReference type="Proteomes" id="UP001590951">
    <property type="component" value="Unassembled WGS sequence"/>
</dbReference>
<reference evidence="3 4" key="1">
    <citation type="submission" date="2024-09" db="EMBL/GenBank/DDBJ databases">
        <title>Rethinking Asexuality: The Enigmatic Case of Functional Sexual Genes in Lepraria (Stereocaulaceae).</title>
        <authorList>
            <person name="Doellman M."/>
            <person name="Sun Y."/>
            <person name="Barcenas-Pena A."/>
            <person name="Lumbsch H.T."/>
            <person name="Grewe F."/>
        </authorList>
    </citation>
    <scope>NUCLEOTIDE SEQUENCE [LARGE SCALE GENOMIC DNA]</scope>
    <source>
        <strain evidence="3 4">Grewe 0041</strain>
    </source>
</reference>
<sequence length="118" mass="12910">MANIRNLPWGEKWILIAVLAALPFLAVRLLYSIFVDFEDNNTFNIIKGNATVQLCMAVIDEFIITVFFLAAGLAAPSLKSMRCGVEKIPLNSKDLSDPSTTDYSVPAAQRAFTGSQVV</sequence>
<accession>A0ABR4B6E3</accession>
<organism evidence="3 4">
    <name type="scientific">Lepraria finkii</name>
    <dbReference type="NCBI Taxonomy" id="1340010"/>
    <lineage>
        <taxon>Eukaryota</taxon>
        <taxon>Fungi</taxon>
        <taxon>Dikarya</taxon>
        <taxon>Ascomycota</taxon>
        <taxon>Pezizomycotina</taxon>
        <taxon>Lecanoromycetes</taxon>
        <taxon>OSLEUM clade</taxon>
        <taxon>Lecanoromycetidae</taxon>
        <taxon>Lecanorales</taxon>
        <taxon>Lecanorineae</taxon>
        <taxon>Stereocaulaceae</taxon>
        <taxon>Lepraria</taxon>
    </lineage>
</organism>
<keyword evidence="4" id="KW-1185">Reference proteome</keyword>
<dbReference type="Pfam" id="PF24800">
    <property type="entry name" value="DUF7702"/>
    <property type="match status" value="1"/>
</dbReference>
<evidence type="ECO:0000259" key="2">
    <source>
        <dbReference type="Pfam" id="PF24800"/>
    </source>
</evidence>